<dbReference type="EMBL" id="JAFKCZ010000013">
    <property type="protein sequence ID" value="MBN7798263.1"/>
    <property type="molecule type" value="Genomic_DNA"/>
</dbReference>
<reference evidence="2" key="1">
    <citation type="submission" date="2021-02" db="EMBL/GenBank/DDBJ databases">
        <title>PHA producing bacteria isolated from coastal sediment in Guangdong, Shenzhen.</title>
        <authorList>
            <person name="Zheng W."/>
            <person name="Yu S."/>
            <person name="Huang Y."/>
        </authorList>
    </citation>
    <scope>NUCLEOTIDE SEQUENCE</scope>
    <source>
        <strain evidence="2">TN14-10</strain>
    </source>
</reference>
<feature type="transmembrane region" description="Helical" evidence="1">
    <location>
        <begin position="46"/>
        <end position="67"/>
    </location>
</feature>
<organism evidence="2 3">
    <name type="scientific">Parahaliea mediterranea</name>
    <dbReference type="NCBI Taxonomy" id="651086"/>
    <lineage>
        <taxon>Bacteria</taxon>
        <taxon>Pseudomonadati</taxon>
        <taxon>Pseudomonadota</taxon>
        <taxon>Gammaproteobacteria</taxon>
        <taxon>Cellvibrionales</taxon>
        <taxon>Halieaceae</taxon>
        <taxon>Parahaliea</taxon>
    </lineage>
</organism>
<name>A0A939DHB5_9GAMM</name>
<keyword evidence="1" id="KW-0812">Transmembrane</keyword>
<keyword evidence="3" id="KW-1185">Reference proteome</keyword>
<keyword evidence="1" id="KW-0472">Membrane</keyword>
<gene>
    <name evidence="2" type="ORF">JYP50_16760</name>
</gene>
<evidence type="ECO:0000313" key="2">
    <source>
        <dbReference type="EMBL" id="MBN7798263.1"/>
    </source>
</evidence>
<keyword evidence="1" id="KW-1133">Transmembrane helix</keyword>
<protein>
    <submittedName>
        <fullName evidence="2">Uncharacterized protein</fullName>
    </submittedName>
</protein>
<sequence>MAYICKDCSYRGKQGGQLGGCPACGSFNVVLKGASRAEVAQPPGNIRLALLVVTWAVFLGLVVWKLFT</sequence>
<comment type="caution">
    <text evidence="2">The sequence shown here is derived from an EMBL/GenBank/DDBJ whole genome shotgun (WGS) entry which is preliminary data.</text>
</comment>
<proteinExistence type="predicted"/>
<accession>A0A939DHB5</accession>
<dbReference type="Proteomes" id="UP000664303">
    <property type="component" value="Unassembled WGS sequence"/>
</dbReference>
<dbReference type="RefSeq" id="WP_206561711.1">
    <property type="nucleotide sequence ID" value="NZ_JAFKCZ010000013.1"/>
</dbReference>
<evidence type="ECO:0000313" key="3">
    <source>
        <dbReference type="Proteomes" id="UP000664303"/>
    </source>
</evidence>
<evidence type="ECO:0000256" key="1">
    <source>
        <dbReference type="SAM" id="Phobius"/>
    </source>
</evidence>
<dbReference type="AlphaFoldDB" id="A0A939DHB5"/>